<evidence type="ECO:0000256" key="8">
    <source>
        <dbReference type="ARBA" id="ARBA00023122"/>
    </source>
</evidence>
<feature type="compositionally biased region" description="Low complexity" evidence="11">
    <location>
        <begin position="18"/>
        <end position="51"/>
    </location>
</feature>
<dbReference type="PIRSF" id="PIRSF018148">
    <property type="entry name" value="UCP018148_CBS_YBR214w"/>
    <property type="match status" value="1"/>
</dbReference>
<evidence type="ECO:0000256" key="2">
    <source>
        <dbReference type="ARBA" id="ARBA00004496"/>
    </source>
</evidence>
<proteinExistence type="inferred from homology"/>
<dbReference type="Pfam" id="PF00571">
    <property type="entry name" value="CBS"/>
    <property type="match status" value="1"/>
</dbReference>
<evidence type="ECO:0000256" key="11">
    <source>
        <dbReference type="SAM" id="MobiDB-lite"/>
    </source>
</evidence>
<dbReference type="SMART" id="SM00116">
    <property type="entry name" value="CBS"/>
    <property type="match status" value="3"/>
</dbReference>
<evidence type="ECO:0000256" key="3">
    <source>
        <dbReference type="ARBA" id="ARBA00006624"/>
    </source>
</evidence>
<dbReference type="PANTHER" id="PTHR13780:SF36">
    <property type="entry name" value="CBS DOMAIN-CONTAINING PROTEIN"/>
    <property type="match status" value="1"/>
</dbReference>
<dbReference type="PROSITE" id="PS51371">
    <property type="entry name" value="CBS"/>
    <property type="match status" value="1"/>
</dbReference>
<organism evidence="13 14">
    <name type="scientific">Dactylonectria estremocensis</name>
    <dbReference type="NCBI Taxonomy" id="1079267"/>
    <lineage>
        <taxon>Eukaryota</taxon>
        <taxon>Fungi</taxon>
        <taxon>Dikarya</taxon>
        <taxon>Ascomycota</taxon>
        <taxon>Pezizomycotina</taxon>
        <taxon>Sordariomycetes</taxon>
        <taxon>Hypocreomycetidae</taxon>
        <taxon>Hypocreales</taxon>
        <taxon>Nectriaceae</taxon>
        <taxon>Dactylonectria</taxon>
    </lineage>
</organism>
<evidence type="ECO:0000256" key="6">
    <source>
        <dbReference type="ARBA" id="ARBA00022490"/>
    </source>
</evidence>
<comment type="caution">
    <text evidence="13">The sequence shown here is derived from an EMBL/GenBank/DDBJ whole genome shotgun (WGS) entry which is preliminary data.</text>
</comment>
<feature type="region of interest" description="Disordered" evidence="11">
    <location>
        <begin position="469"/>
        <end position="507"/>
    </location>
</feature>
<dbReference type="InterPro" id="IPR000644">
    <property type="entry name" value="CBS_dom"/>
</dbReference>
<feature type="domain" description="CBS" evidence="12">
    <location>
        <begin position="286"/>
        <end position="344"/>
    </location>
</feature>
<dbReference type="Gene3D" id="3.10.580.10">
    <property type="entry name" value="CBS-domain"/>
    <property type="match status" value="2"/>
</dbReference>
<feature type="region of interest" description="Disordered" evidence="11">
    <location>
        <begin position="400"/>
        <end position="437"/>
    </location>
</feature>
<dbReference type="AlphaFoldDB" id="A0A9P9IR10"/>
<comment type="subcellular location">
    <subcellularLocation>
        <location evidence="2 9">Cytoplasm</location>
    </subcellularLocation>
</comment>
<keyword evidence="8 10" id="KW-0129">CBS domain</keyword>
<keyword evidence="6 9" id="KW-0963">Cytoplasm</keyword>
<dbReference type="GO" id="GO:0042149">
    <property type="term" value="P:cellular response to glucose starvation"/>
    <property type="evidence" value="ECO:0007669"/>
    <property type="project" value="UniProtKB-UniRule"/>
</dbReference>
<dbReference type="EMBL" id="JAGMUU010000021">
    <property type="protein sequence ID" value="KAH7129331.1"/>
    <property type="molecule type" value="Genomic_DNA"/>
</dbReference>
<feature type="region of interest" description="Disordered" evidence="11">
    <location>
        <begin position="1"/>
        <end position="62"/>
    </location>
</feature>
<comment type="function">
    <text evidence="1 9">Involved in DNA replication and cell separation.</text>
</comment>
<dbReference type="PANTHER" id="PTHR13780">
    <property type="entry name" value="AMP-ACTIVATED PROTEIN KINASE, GAMMA REGULATORY SUBUNIT"/>
    <property type="match status" value="1"/>
</dbReference>
<feature type="compositionally biased region" description="Pro residues" evidence="11">
    <location>
        <begin position="421"/>
        <end position="434"/>
    </location>
</feature>
<evidence type="ECO:0000256" key="4">
    <source>
        <dbReference type="ARBA" id="ARBA00014106"/>
    </source>
</evidence>
<reference evidence="13" key="1">
    <citation type="journal article" date="2021" name="Nat. Commun.">
        <title>Genetic determinants of endophytism in the Arabidopsis root mycobiome.</title>
        <authorList>
            <person name="Mesny F."/>
            <person name="Miyauchi S."/>
            <person name="Thiergart T."/>
            <person name="Pickel B."/>
            <person name="Atanasova L."/>
            <person name="Karlsson M."/>
            <person name="Huettel B."/>
            <person name="Barry K.W."/>
            <person name="Haridas S."/>
            <person name="Chen C."/>
            <person name="Bauer D."/>
            <person name="Andreopoulos W."/>
            <person name="Pangilinan J."/>
            <person name="LaButti K."/>
            <person name="Riley R."/>
            <person name="Lipzen A."/>
            <person name="Clum A."/>
            <person name="Drula E."/>
            <person name="Henrissat B."/>
            <person name="Kohler A."/>
            <person name="Grigoriev I.V."/>
            <person name="Martin F.M."/>
            <person name="Hacquard S."/>
        </authorList>
    </citation>
    <scope>NUCLEOTIDE SEQUENCE</scope>
    <source>
        <strain evidence="13">MPI-CAGE-AT-0021</strain>
    </source>
</reference>
<dbReference type="SUPFAM" id="SSF54631">
    <property type="entry name" value="CBS-domain pair"/>
    <property type="match status" value="2"/>
</dbReference>
<feature type="compositionally biased region" description="Low complexity" evidence="11">
    <location>
        <begin position="488"/>
        <end position="507"/>
    </location>
</feature>
<evidence type="ECO:0000256" key="1">
    <source>
        <dbReference type="ARBA" id="ARBA00002656"/>
    </source>
</evidence>
<sequence>MDPSQGSTSRDLKDTRATSSTSLASAVSNSSSSNKPPVLTQRSPSVSISAGSGSGTKSAHRQSFVEGLRNAPSSPRSQRHPSFTQAALQELLNHPPAGNKHANPRFAGRDWRDVSIGELVSPDDIKWMELDSSIEEATKLLLKSPTNVVLVRENPDTNVAVSTFDFTDLNAYLLVVVRLAKPEEDQLELFNSILSKAQQGEQISLREVQPLFRKESLVNLPASEDLTQAIQVLGSGIHRLLVTAQGGEVIGIASQLRIVEFFWNEGINFPSIERLYPVVLRDLGIGNQDIISVNSDSPLSDALALMSLEGLTSVAVVDNGLNVVGNISTKDVRHLTSTSNAHLLNLSCMNFISVILNERGVEKGRDVFPVFYVNPYSTLAHTVGKLVATRSHRMWVVESASPSPSAPATPLIGPQGSANSVPPPPAAVAPPSPVPTSAVPASAMAGARLSGRLSGVISLTDVLNLFARSTGLNPSDPGEQRARRRRSSSSSVRPSLDSSRASIDIRR</sequence>
<gene>
    <name evidence="13" type="ORF">B0J13DRAFT_136041</name>
</gene>
<evidence type="ECO:0000313" key="13">
    <source>
        <dbReference type="EMBL" id="KAH7129331.1"/>
    </source>
</evidence>
<evidence type="ECO:0000256" key="10">
    <source>
        <dbReference type="PROSITE-ProRule" id="PRU00703"/>
    </source>
</evidence>
<evidence type="ECO:0000313" key="14">
    <source>
        <dbReference type="Proteomes" id="UP000717696"/>
    </source>
</evidence>
<keyword evidence="14" id="KW-1185">Reference proteome</keyword>
<evidence type="ECO:0000256" key="9">
    <source>
        <dbReference type="PIRNR" id="PIRNR018148"/>
    </source>
</evidence>
<dbReference type="InterPro" id="IPR046342">
    <property type="entry name" value="CBS_dom_sf"/>
</dbReference>
<evidence type="ECO:0000256" key="7">
    <source>
        <dbReference type="ARBA" id="ARBA00022737"/>
    </source>
</evidence>
<dbReference type="GO" id="GO:0004865">
    <property type="term" value="F:protein serine/threonine phosphatase inhibitor activity"/>
    <property type="evidence" value="ECO:0007669"/>
    <property type="project" value="TreeGrafter"/>
</dbReference>
<dbReference type="OrthoDB" id="449052at2759"/>
<evidence type="ECO:0000256" key="5">
    <source>
        <dbReference type="ARBA" id="ARBA00020584"/>
    </source>
</evidence>
<name>A0A9P9IR10_9HYPO</name>
<dbReference type="GO" id="GO:0005737">
    <property type="term" value="C:cytoplasm"/>
    <property type="evidence" value="ECO:0007669"/>
    <property type="project" value="UniProtKB-SubCell"/>
</dbReference>
<dbReference type="Proteomes" id="UP000717696">
    <property type="component" value="Unassembled WGS sequence"/>
</dbReference>
<dbReference type="InterPro" id="IPR016711">
    <property type="entry name" value="Ssd23"/>
</dbReference>
<comment type="similarity">
    <text evidence="3 9">Belongs to the SDS23 family.</text>
</comment>
<dbReference type="GO" id="GO:0030071">
    <property type="term" value="P:regulation of mitotic metaphase/anaphase transition"/>
    <property type="evidence" value="ECO:0007669"/>
    <property type="project" value="InterPro"/>
</dbReference>
<evidence type="ECO:0000259" key="12">
    <source>
        <dbReference type="PROSITE" id="PS51371"/>
    </source>
</evidence>
<accession>A0A9P9IR10</accession>
<dbReference type="CDD" id="cd02205">
    <property type="entry name" value="CBS_pair_SF"/>
    <property type="match status" value="2"/>
</dbReference>
<keyword evidence="7" id="KW-0677">Repeat</keyword>
<protein>
    <recommendedName>
        <fullName evidence="4">Protein SDS23</fullName>
    </recommendedName>
    <alternativeName>
        <fullName evidence="5">Protein sds23</fullName>
    </alternativeName>
</protein>
<dbReference type="InterPro" id="IPR050511">
    <property type="entry name" value="AMPK_gamma/SDS23_families"/>
</dbReference>